<keyword evidence="4" id="KW-0472">Membrane</keyword>
<organism evidence="6 7">
    <name type="scientific">Thermoclostridium caenicola</name>
    <dbReference type="NCBI Taxonomy" id="659425"/>
    <lineage>
        <taxon>Bacteria</taxon>
        <taxon>Bacillati</taxon>
        <taxon>Bacillota</taxon>
        <taxon>Clostridia</taxon>
        <taxon>Eubacteriales</taxon>
        <taxon>Oscillospiraceae</taxon>
        <taxon>Thermoclostridium</taxon>
    </lineage>
</organism>
<keyword evidence="4" id="KW-0812">Transmembrane</keyword>
<evidence type="ECO:0000256" key="3">
    <source>
        <dbReference type="ARBA" id="ARBA00022679"/>
    </source>
</evidence>
<dbReference type="InterPro" id="IPR029044">
    <property type="entry name" value="Nucleotide-diphossugar_trans"/>
</dbReference>
<keyword evidence="4" id="KW-1133">Transmembrane helix</keyword>
<dbReference type="Proteomes" id="UP000324781">
    <property type="component" value="Unassembled WGS sequence"/>
</dbReference>
<comment type="similarity">
    <text evidence="1">Belongs to the glycosyltransferase 2 family.</text>
</comment>
<dbReference type="Gene3D" id="3.90.550.10">
    <property type="entry name" value="Spore Coat Polysaccharide Biosynthesis Protein SpsA, Chain A"/>
    <property type="match status" value="1"/>
</dbReference>
<name>A0A1M6IGF1_9FIRM</name>
<dbReference type="PANTHER" id="PTHR43630">
    <property type="entry name" value="POLY-BETA-1,6-N-ACETYL-D-GLUCOSAMINE SYNTHASE"/>
    <property type="match status" value="1"/>
</dbReference>
<keyword evidence="7" id="KW-1185">Reference proteome</keyword>
<keyword evidence="2" id="KW-0328">Glycosyltransferase</keyword>
<keyword evidence="3 6" id="KW-0808">Transferase</keyword>
<evidence type="ECO:0000313" key="7">
    <source>
        <dbReference type="Proteomes" id="UP000324781"/>
    </source>
</evidence>
<reference evidence="6 7" key="1">
    <citation type="submission" date="2016-11" db="EMBL/GenBank/DDBJ databases">
        <authorList>
            <person name="Varghese N."/>
            <person name="Submissions S."/>
        </authorList>
    </citation>
    <scope>NUCLEOTIDE SEQUENCE [LARGE SCALE GENOMIC DNA]</scope>
    <source>
        <strain evidence="6 7">DSM 19027</strain>
    </source>
</reference>
<accession>A0A1M6IGF1</accession>
<feature type="transmembrane region" description="Helical" evidence="4">
    <location>
        <begin position="224"/>
        <end position="246"/>
    </location>
</feature>
<evidence type="ECO:0000259" key="5">
    <source>
        <dbReference type="Pfam" id="PF13632"/>
    </source>
</evidence>
<sequence>MRLNLDLVVLKEEKPGKFNALNKGLQHICTDLMITLDADTLLHKSAVRYLVARIESAPSDVCAVAGAVLVKNSRDNLLARIQEWDYFLGIASIKRMQGLYQGTLVAQGAYSIYKTERIRKVGGWPDAIGEDIVLSWRLMLNNWKIYFEPYAVAFTEVPTSMSHFCKQRSRWARGMIEALKAMKPWQQPQLYVKYLTTIDLLLHYLDAVYTLCWLPGLIGAFFGYYYIVGPMTLFVVPLTLISYWILYEYQKNVFKKLDLKIRKNKVGFIIFVLFYQIIMSPVSFWGYIQEFIKLKRIWK</sequence>
<evidence type="ECO:0000256" key="1">
    <source>
        <dbReference type="ARBA" id="ARBA00006739"/>
    </source>
</evidence>
<protein>
    <submittedName>
        <fullName evidence="6">Glycosyl transferase family group 2</fullName>
    </submittedName>
</protein>
<gene>
    <name evidence="6" type="ORF">SAMN05444373_10431</name>
</gene>
<dbReference type="InterPro" id="IPR001173">
    <property type="entry name" value="Glyco_trans_2-like"/>
</dbReference>
<feature type="transmembrane region" description="Helical" evidence="4">
    <location>
        <begin position="266"/>
        <end position="288"/>
    </location>
</feature>
<dbReference type="GO" id="GO:0016757">
    <property type="term" value="F:glycosyltransferase activity"/>
    <property type="evidence" value="ECO:0007669"/>
    <property type="project" value="UniProtKB-KW"/>
</dbReference>
<evidence type="ECO:0000256" key="4">
    <source>
        <dbReference type="SAM" id="Phobius"/>
    </source>
</evidence>
<dbReference type="AlphaFoldDB" id="A0A1M6IGF1"/>
<dbReference type="SUPFAM" id="SSF53448">
    <property type="entry name" value="Nucleotide-diphospho-sugar transferases"/>
    <property type="match status" value="1"/>
</dbReference>
<dbReference type="Pfam" id="PF13632">
    <property type="entry name" value="Glyco_trans_2_3"/>
    <property type="match status" value="1"/>
</dbReference>
<dbReference type="CDD" id="cd06423">
    <property type="entry name" value="CESA_like"/>
    <property type="match status" value="1"/>
</dbReference>
<dbReference type="EMBL" id="FQZP01000043">
    <property type="protein sequence ID" value="SHJ33527.1"/>
    <property type="molecule type" value="Genomic_DNA"/>
</dbReference>
<dbReference type="PANTHER" id="PTHR43630:SF1">
    <property type="entry name" value="POLY-BETA-1,6-N-ACETYL-D-GLUCOSAMINE SYNTHASE"/>
    <property type="match status" value="1"/>
</dbReference>
<proteinExistence type="inferred from homology"/>
<evidence type="ECO:0000313" key="6">
    <source>
        <dbReference type="EMBL" id="SHJ33527.1"/>
    </source>
</evidence>
<feature type="domain" description="Glycosyltransferase 2-like" evidence="5">
    <location>
        <begin position="34"/>
        <end position="244"/>
    </location>
</feature>
<evidence type="ECO:0000256" key="2">
    <source>
        <dbReference type="ARBA" id="ARBA00022676"/>
    </source>
</evidence>